<dbReference type="Proteomes" id="UP000307430">
    <property type="component" value="Unassembled WGS sequence"/>
</dbReference>
<accession>A0A5R9LEV4</accession>
<feature type="chain" id="PRO_5024281298" evidence="1">
    <location>
        <begin position="24"/>
        <end position="63"/>
    </location>
</feature>
<gene>
    <name evidence="2" type="ORF">FE839_19290</name>
</gene>
<comment type="caution">
    <text evidence="2">The sequence shown here is derived from an EMBL/GenBank/DDBJ whole genome shotgun (WGS) entry which is preliminary data.</text>
</comment>
<dbReference type="RefSeq" id="WP_138362383.1">
    <property type="nucleotide sequence ID" value="NZ_JBCIVH010000038.1"/>
</dbReference>
<reference evidence="2 3" key="1">
    <citation type="submission" date="2019-05" db="EMBL/GenBank/DDBJ databases">
        <title>Genome sequence of Klebsiella sp strain TOUT106.</title>
        <authorList>
            <person name="Rahi P."/>
            <person name="Chaudhari D."/>
        </authorList>
    </citation>
    <scope>NUCLEOTIDE SEQUENCE [LARGE SCALE GENOMIC DNA]</scope>
    <source>
        <strain evidence="2 3">TOUT106</strain>
    </source>
</reference>
<evidence type="ECO:0000313" key="3">
    <source>
        <dbReference type="Proteomes" id="UP000307430"/>
    </source>
</evidence>
<sequence>MKNISVMITALLLAASLSSGVVAAEHSFTQPEAGANIDTSVHQNHIDVSHAFDKESLTANNLQ</sequence>
<proteinExistence type="predicted"/>
<feature type="signal peptide" evidence="1">
    <location>
        <begin position="1"/>
        <end position="23"/>
    </location>
</feature>
<keyword evidence="1" id="KW-0732">Signal</keyword>
<name>A0A5R9LEV4_9ENTR</name>
<protein>
    <submittedName>
        <fullName evidence="2">Uncharacterized protein</fullName>
    </submittedName>
</protein>
<dbReference type="AlphaFoldDB" id="A0A5R9LEV4"/>
<dbReference type="EMBL" id="VCHQ01000026">
    <property type="protein sequence ID" value="TLV11717.1"/>
    <property type="molecule type" value="Genomic_DNA"/>
</dbReference>
<evidence type="ECO:0000313" key="2">
    <source>
        <dbReference type="EMBL" id="TLV11717.1"/>
    </source>
</evidence>
<organism evidence="2 3">
    <name type="scientific">Klebsiella indica</name>
    <dbReference type="NCBI Taxonomy" id="2582917"/>
    <lineage>
        <taxon>Bacteria</taxon>
        <taxon>Pseudomonadati</taxon>
        <taxon>Pseudomonadota</taxon>
        <taxon>Gammaproteobacteria</taxon>
        <taxon>Enterobacterales</taxon>
        <taxon>Enterobacteriaceae</taxon>
        <taxon>Klebsiella/Raoultella group</taxon>
        <taxon>Klebsiella</taxon>
    </lineage>
</organism>
<evidence type="ECO:0000256" key="1">
    <source>
        <dbReference type="SAM" id="SignalP"/>
    </source>
</evidence>
<keyword evidence="3" id="KW-1185">Reference proteome</keyword>